<dbReference type="EMBL" id="OC317940">
    <property type="protein sequence ID" value="CAD7399832.1"/>
    <property type="molecule type" value="Genomic_DNA"/>
</dbReference>
<sequence>MTNVLCAAPPPMAGALDCWRHQPRGVICLDQPQDSFLTTPARVVPPSVAVVCVACLQLCRLLCNKPAGEREREVEVVY</sequence>
<protein>
    <submittedName>
        <fullName evidence="1">Uncharacterized protein</fullName>
    </submittedName>
</protein>
<reference evidence="1" key="1">
    <citation type="submission" date="2020-11" db="EMBL/GenBank/DDBJ databases">
        <authorList>
            <person name="Tran Van P."/>
        </authorList>
    </citation>
    <scope>NUCLEOTIDE SEQUENCE</scope>
</reference>
<accession>A0A7R9CQ15</accession>
<name>A0A7R9CQ15_TIMCR</name>
<organism evidence="1">
    <name type="scientific">Timema cristinae</name>
    <name type="common">Walking stick</name>
    <dbReference type="NCBI Taxonomy" id="61476"/>
    <lineage>
        <taxon>Eukaryota</taxon>
        <taxon>Metazoa</taxon>
        <taxon>Ecdysozoa</taxon>
        <taxon>Arthropoda</taxon>
        <taxon>Hexapoda</taxon>
        <taxon>Insecta</taxon>
        <taxon>Pterygota</taxon>
        <taxon>Neoptera</taxon>
        <taxon>Polyneoptera</taxon>
        <taxon>Phasmatodea</taxon>
        <taxon>Timematodea</taxon>
        <taxon>Timematoidea</taxon>
        <taxon>Timematidae</taxon>
        <taxon>Timema</taxon>
    </lineage>
</organism>
<gene>
    <name evidence="1" type="ORF">TCEB3V08_LOCUS5214</name>
</gene>
<evidence type="ECO:0000313" key="1">
    <source>
        <dbReference type="EMBL" id="CAD7399832.1"/>
    </source>
</evidence>
<proteinExistence type="predicted"/>
<dbReference type="AlphaFoldDB" id="A0A7R9CQ15"/>